<dbReference type="Proteomes" id="UP000614287">
    <property type="component" value="Unassembled WGS sequence"/>
</dbReference>
<dbReference type="PANTHER" id="PTHR44936">
    <property type="entry name" value="SENSOR PROTEIN CREC"/>
    <property type="match status" value="1"/>
</dbReference>
<dbReference type="GO" id="GO:0000155">
    <property type="term" value="F:phosphorelay sensor kinase activity"/>
    <property type="evidence" value="ECO:0007669"/>
    <property type="project" value="TreeGrafter"/>
</dbReference>
<gene>
    <name evidence="8" type="ORF">GCM10009007_19500</name>
</gene>
<dbReference type="SMART" id="SM00387">
    <property type="entry name" value="HATPase_c"/>
    <property type="match status" value="1"/>
</dbReference>
<evidence type="ECO:0000313" key="9">
    <source>
        <dbReference type="Proteomes" id="UP000614287"/>
    </source>
</evidence>
<dbReference type="Gene3D" id="3.30.565.10">
    <property type="entry name" value="Histidine kinase-like ATPase, C-terminal domain"/>
    <property type="match status" value="1"/>
</dbReference>
<dbReference type="EMBL" id="BMZG01000012">
    <property type="protein sequence ID" value="GHA78528.1"/>
    <property type="molecule type" value="Genomic_DNA"/>
</dbReference>
<evidence type="ECO:0000256" key="4">
    <source>
        <dbReference type="ARBA" id="ARBA00022741"/>
    </source>
</evidence>
<dbReference type="GO" id="GO:0005524">
    <property type="term" value="F:ATP binding"/>
    <property type="evidence" value="ECO:0007669"/>
    <property type="project" value="UniProtKB-KW"/>
</dbReference>
<feature type="domain" description="Histidine kinase" evidence="7">
    <location>
        <begin position="1"/>
        <end position="130"/>
    </location>
</feature>
<reference evidence="8" key="1">
    <citation type="journal article" date="2014" name="Int. J. Syst. Evol. Microbiol.">
        <title>Complete genome sequence of Corynebacterium casei LMG S-19264T (=DSM 44701T), isolated from a smear-ripened cheese.</title>
        <authorList>
            <consortium name="US DOE Joint Genome Institute (JGI-PGF)"/>
            <person name="Walter F."/>
            <person name="Albersmeier A."/>
            <person name="Kalinowski J."/>
            <person name="Ruckert C."/>
        </authorList>
    </citation>
    <scope>NUCLEOTIDE SEQUENCE</scope>
    <source>
        <strain evidence="8">KCTC 32501</strain>
    </source>
</reference>
<evidence type="ECO:0000256" key="1">
    <source>
        <dbReference type="ARBA" id="ARBA00000085"/>
    </source>
</evidence>
<dbReference type="InterPro" id="IPR050980">
    <property type="entry name" value="2C_sensor_his_kinase"/>
</dbReference>
<evidence type="ECO:0000256" key="5">
    <source>
        <dbReference type="ARBA" id="ARBA00022777"/>
    </source>
</evidence>
<evidence type="ECO:0000256" key="6">
    <source>
        <dbReference type="ARBA" id="ARBA00022840"/>
    </source>
</evidence>
<keyword evidence="4" id="KW-0547">Nucleotide-binding</keyword>
<name>A0A8J3CNY2_9BURK</name>
<sequence>MDEGMNELFDEAYVLTDGGMIVRALVNLLTNAIRYSPSDSVMEITLQVNNNQAICCIRDHGIGMTAAQLKQLNQGVNMLPAAHAKPDAAGSLSVGLIMAMTVVRHHQGQLTFHSELGLGTQVFFKLACDGD</sequence>
<comment type="caution">
    <text evidence="8">The sequence shown here is derived from an EMBL/GenBank/DDBJ whole genome shotgun (WGS) entry which is preliminary data.</text>
</comment>
<dbReference type="Pfam" id="PF02518">
    <property type="entry name" value="HATPase_c"/>
    <property type="match status" value="1"/>
</dbReference>
<keyword evidence="5" id="KW-0418">Kinase</keyword>
<proteinExistence type="predicted"/>
<evidence type="ECO:0000259" key="7">
    <source>
        <dbReference type="PROSITE" id="PS50109"/>
    </source>
</evidence>
<dbReference type="EC" id="2.7.13.3" evidence="2"/>
<dbReference type="GO" id="GO:0005886">
    <property type="term" value="C:plasma membrane"/>
    <property type="evidence" value="ECO:0007669"/>
    <property type="project" value="TreeGrafter"/>
</dbReference>
<keyword evidence="9" id="KW-1185">Reference proteome</keyword>
<dbReference type="InterPro" id="IPR003594">
    <property type="entry name" value="HATPase_dom"/>
</dbReference>
<protein>
    <recommendedName>
        <fullName evidence="2">histidine kinase</fullName>
        <ecNumber evidence="2">2.7.13.3</ecNumber>
    </recommendedName>
</protein>
<dbReference type="PANTHER" id="PTHR44936:SF10">
    <property type="entry name" value="SENSOR PROTEIN RSTB"/>
    <property type="match status" value="1"/>
</dbReference>
<reference evidence="8" key="2">
    <citation type="submission" date="2020-09" db="EMBL/GenBank/DDBJ databases">
        <authorList>
            <person name="Sun Q."/>
            <person name="Kim S."/>
        </authorList>
    </citation>
    <scope>NUCLEOTIDE SEQUENCE</scope>
    <source>
        <strain evidence="8">KCTC 32501</strain>
    </source>
</reference>
<keyword evidence="3" id="KW-0808">Transferase</keyword>
<evidence type="ECO:0000313" key="8">
    <source>
        <dbReference type="EMBL" id="GHA78528.1"/>
    </source>
</evidence>
<keyword evidence="6" id="KW-0067">ATP-binding</keyword>
<evidence type="ECO:0000256" key="2">
    <source>
        <dbReference type="ARBA" id="ARBA00012438"/>
    </source>
</evidence>
<accession>A0A8J3CNY2</accession>
<dbReference type="SUPFAM" id="SSF55874">
    <property type="entry name" value="ATPase domain of HSP90 chaperone/DNA topoisomerase II/histidine kinase"/>
    <property type="match status" value="1"/>
</dbReference>
<organism evidence="8 9">
    <name type="scientific">Formosimonas limnophila</name>
    <dbReference type="NCBI Taxonomy" id="1384487"/>
    <lineage>
        <taxon>Bacteria</taxon>
        <taxon>Pseudomonadati</taxon>
        <taxon>Pseudomonadota</taxon>
        <taxon>Betaproteobacteria</taxon>
        <taxon>Burkholderiales</taxon>
        <taxon>Burkholderiaceae</taxon>
        <taxon>Formosimonas</taxon>
    </lineage>
</organism>
<dbReference type="InterPro" id="IPR036890">
    <property type="entry name" value="HATPase_C_sf"/>
</dbReference>
<evidence type="ECO:0000256" key="3">
    <source>
        <dbReference type="ARBA" id="ARBA00022679"/>
    </source>
</evidence>
<comment type="catalytic activity">
    <reaction evidence="1">
        <text>ATP + protein L-histidine = ADP + protein N-phospho-L-histidine.</text>
        <dbReference type="EC" id="2.7.13.3"/>
    </reaction>
</comment>
<dbReference type="AlphaFoldDB" id="A0A8J3CNY2"/>
<dbReference type="PROSITE" id="PS50109">
    <property type="entry name" value="HIS_KIN"/>
    <property type="match status" value="1"/>
</dbReference>
<dbReference type="InterPro" id="IPR005467">
    <property type="entry name" value="His_kinase_dom"/>
</dbReference>